<dbReference type="STRING" id="1212765.MHLP_00225"/>
<evidence type="ECO:0000256" key="7">
    <source>
        <dbReference type="ARBA" id="ARBA00023136"/>
    </source>
</evidence>
<dbReference type="InterPro" id="IPR051789">
    <property type="entry name" value="Bact_Polyamine_Transport"/>
</dbReference>
<dbReference type="Proteomes" id="UP000006502">
    <property type="component" value="Chromosome"/>
</dbReference>
<comment type="subcellular location">
    <subcellularLocation>
        <location evidence="1 8">Cell membrane</location>
        <topology evidence="1 8">Multi-pass membrane protein</topology>
    </subcellularLocation>
</comment>
<dbReference type="SUPFAM" id="SSF161098">
    <property type="entry name" value="MetI-like"/>
    <property type="match status" value="1"/>
</dbReference>
<dbReference type="GO" id="GO:0005886">
    <property type="term" value="C:plasma membrane"/>
    <property type="evidence" value="ECO:0007669"/>
    <property type="project" value="UniProtKB-SubCell"/>
</dbReference>
<comment type="similarity">
    <text evidence="2">Belongs to the binding-protein-dependent transport system permease family. CysTW subfamily.</text>
</comment>
<feature type="transmembrane region" description="Helical" evidence="8">
    <location>
        <begin position="215"/>
        <end position="236"/>
    </location>
</feature>
<protein>
    <submittedName>
        <fullName evidence="10">Spermidine/putrescine import permease PotC</fullName>
    </submittedName>
</protein>
<evidence type="ECO:0000259" key="9">
    <source>
        <dbReference type="PROSITE" id="PS50928"/>
    </source>
</evidence>
<keyword evidence="5 8" id="KW-0812">Transmembrane</keyword>
<evidence type="ECO:0000313" key="11">
    <source>
        <dbReference type="Proteomes" id="UP000006502"/>
    </source>
</evidence>
<dbReference type="Gene3D" id="1.10.3720.10">
    <property type="entry name" value="MetI-like"/>
    <property type="match status" value="1"/>
</dbReference>
<evidence type="ECO:0000256" key="3">
    <source>
        <dbReference type="ARBA" id="ARBA00022448"/>
    </source>
</evidence>
<evidence type="ECO:0000256" key="5">
    <source>
        <dbReference type="ARBA" id="ARBA00022692"/>
    </source>
</evidence>
<sequence>MFYSLGLSLLDGSRWSVALRKSGIFFFFLCLYLPWITVVLLSFAKAKEKGEVSSDLWKLWESFTTENYPKLFSLSQGDNDSFWKSLCNSFAIAISAIVPSMWISLMSAFAIWKRGGKMKSIIFKISNLSISSPELIQGLSFFLLFSAVFLPMKLNFGFGTIILAHIAFLVPYGIILIYPKLEKINKRVLLASYDLNCAELETLYKIVVPQLKGTLVFTSLVMLILSMDDFIITSLVRGRINTLTTQLYTMKKGVKAWALTFGSLLFMFSALIFIAYSFATSPRVATKLKLKNQLLQLL</sequence>
<dbReference type="HOGENOM" id="CLU_016047_3_0_14"/>
<feature type="transmembrane region" description="Helical" evidence="8">
    <location>
        <begin position="24"/>
        <end position="44"/>
    </location>
</feature>
<keyword evidence="4" id="KW-1003">Cell membrane</keyword>
<dbReference type="PANTHER" id="PTHR43848:SF2">
    <property type="entry name" value="PUTRESCINE TRANSPORT SYSTEM PERMEASE PROTEIN POTI"/>
    <property type="match status" value="1"/>
</dbReference>
<dbReference type="PATRIC" id="fig|1212765.3.peg.48"/>
<accession>I7B8R9</accession>
<dbReference type="Pfam" id="PF00528">
    <property type="entry name" value="BPD_transp_1"/>
    <property type="match status" value="1"/>
</dbReference>
<feature type="transmembrane region" description="Helical" evidence="8">
    <location>
        <begin position="256"/>
        <end position="279"/>
    </location>
</feature>
<evidence type="ECO:0000256" key="1">
    <source>
        <dbReference type="ARBA" id="ARBA00004651"/>
    </source>
</evidence>
<dbReference type="InterPro" id="IPR035906">
    <property type="entry name" value="MetI-like_sf"/>
</dbReference>
<organism evidence="10 11">
    <name type="scientific">Mycoplasma haematolamae (strain Purdue)</name>
    <dbReference type="NCBI Taxonomy" id="1212765"/>
    <lineage>
        <taxon>Bacteria</taxon>
        <taxon>Bacillati</taxon>
        <taxon>Mycoplasmatota</taxon>
        <taxon>Mollicutes</taxon>
        <taxon>Mycoplasmataceae</taxon>
        <taxon>Mycoplasma</taxon>
    </lineage>
</organism>
<feature type="transmembrane region" description="Helical" evidence="8">
    <location>
        <begin position="133"/>
        <end position="150"/>
    </location>
</feature>
<evidence type="ECO:0000256" key="4">
    <source>
        <dbReference type="ARBA" id="ARBA00022475"/>
    </source>
</evidence>
<name>I7B8R9_MYCHA</name>
<feature type="transmembrane region" description="Helical" evidence="8">
    <location>
        <begin position="156"/>
        <end position="178"/>
    </location>
</feature>
<keyword evidence="7 8" id="KW-0472">Membrane</keyword>
<evidence type="ECO:0000256" key="2">
    <source>
        <dbReference type="ARBA" id="ARBA00007069"/>
    </source>
</evidence>
<dbReference type="PROSITE" id="PS50928">
    <property type="entry name" value="ABC_TM1"/>
    <property type="match status" value="1"/>
</dbReference>
<dbReference type="InterPro" id="IPR000515">
    <property type="entry name" value="MetI-like"/>
</dbReference>
<dbReference type="GO" id="GO:0055085">
    <property type="term" value="P:transmembrane transport"/>
    <property type="evidence" value="ECO:0007669"/>
    <property type="project" value="InterPro"/>
</dbReference>
<dbReference type="KEGG" id="mhl:MHLP_00225"/>
<dbReference type="EMBL" id="CP003731">
    <property type="protein sequence ID" value="AFO51625.1"/>
    <property type="molecule type" value="Genomic_DNA"/>
</dbReference>
<reference evidence="10 11" key="1">
    <citation type="journal article" date="2012" name="J. Bacteriol.">
        <title>Genome Sequence of "Candidatus Mycoplasma haemolamae" Strain Purdue, a Red Blood Cell Pathogen of Alpacas (Vicugna pacos) and Llamas (Lama glama).</title>
        <authorList>
            <person name="Guimaraes A.M."/>
            <person name="Toth B."/>
            <person name="Santos A.P."/>
            <person name="do Nascimento N.C."/>
            <person name="Kritchevsky J.E."/>
            <person name="Messick J.B."/>
        </authorList>
    </citation>
    <scope>NUCLEOTIDE SEQUENCE [LARGE SCALE GENOMIC DNA]</scope>
    <source>
        <strain evidence="10 11">Purdue</strain>
    </source>
</reference>
<gene>
    <name evidence="10" type="ordered locus">MHLP_00225</name>
</gene>
<reference evidence="11" key="2">
    <citation type="submission" date="2012-07" db="EMBL/GenBank/DDBJ databases">
        <title>Complete genome sequence of 'Candidatus Mycoplasma haemolamae'.</title>
        <authorList>
            <person name="Guimaraes A.M.S."/>
            <person name="Toth B."/>
            <person name="Santos A.P."/>
            <person name="Nascimento N.C."/>
            <person name="Sojka J.E."/>
            <person name="Messick J.B."/>
        </authorList>
    </citation>
    <scope>NUCLEOTIDE SEQUENCE [LARGE SCALE GENOMIC DNA]</scope>
    <source>
        <strain evidence="11">Purdue</strain>
    </source>
</reference>
<dbReference type="AlphaFoldDB" id="I7B8R9"/>
<evidence type="ECO:0000256" key="6">
    <source>
        <dbReference type="ARBA" id="ARBA00022989"/>
    </source>
</evidence>
<proteinExistence type="inferred from homology"/>
<feature type="transmembrane region" description="Helical" evidence="8">
    <location>
        <begin position="90"/>
        <end position="112"/>
    </location>
</feature>
<keyword evidence="6 8" id="KW-1133">Transmembrane helix</keyword>
<keyword evidence="11" id="KW-1185">Reference proteome</keyword>
<evidence type="ECO:0000256" key="8">
    <source>
        <dbReference type="RuleBase" id="RU363032"/>
    </source>
</evidence>
<keyword evidence="3 8" id="KW-0813">Transport</keyword>
<feature type="domain" description="ABC transmembrane type-1" evidence="9">
    <location>
        <begin position="86"/>
        <end position="277"/>
    </location>
</feature>
<evidence type="ECO:0000313" key="10">
    <source>
        <dbReference type="EMBL" id="AFO51625.1"/>
    </source>
</evidence>
<dbReference type="PANTHER" id="PTHR43848">
    <property type="entry name" value="PUTRESCINE TRANSPORT SYSTEM PERMEASE PROTEIN POTI"/>
    <property type="match status" value="1"/>
</dbReference>
<dbReference type="OrthoDB" id="9782004at2"/>